<dbReference type="InterPro" id="IPR002528">
    <property type="entry name" value="MATE_fam"/>
</dbReference>
<dbReference type="InterPro" id="IPR044644">
    <property type="entry name" value="DinF-like"/>
</dbReference>
<proteinExistence type="inferred from homology"/>
<feature type="transmembrane region" description="Helical" evidence="6">
    <location>
        <begin position="361"/>
        <end position="382"/>
    </location>
</feature>
<dbReference type="EMBL" id="CP030941">
    <property type="protein sequence ID" value="UUP18082.1"/>
    <property type="molecule type" value="Genomic_DNA"/>
</dbReference>
<dbReference type="Pfam" id="PF01554">
    <property type="entry name" value="MatE"/>
    <property type="match status" value="2"/>
</dbReference>
<feature type="transmembrane region" description="Helical" evidence="6">
    <location>
        <begin position="319"/>
        <end position="341"/>
    </location>
</feature>
<comment type="subcellular location">
    <subcellularLocation>
        <location evidence="1">Membrane</location>
        <topology evidence="1">Multi-pass membrane protein</topology>
    </subcellularLocation>
</comment>
<evidence type="ECO:0000256" key="3">
    <source>
        <dbReference type="ARBA" id="ARBA00022692"/>
    </source>
</evidence>
<keyword evidence="8" id="KW-1185">Reference proteome</keyword>
<feature type="transmembrane region" description="Helical" evidence="6">
    <location>
        <begin position="200"/>
        <end position="222"/>
    </location>
</feature>
<dbReference type="NCBIfam" id="TIGR00797">
    <property type="entry name" value="matE"/>
    <property type="match status" value="1"/>
</dbReference>
<feature type="transmembrane region" description="Helical" evidence="6">
    <location>
        <begin position="102"/>
        <end position="127"/>
    </location>
</feature>
<feature type="transmembrane region" description="Helical" evidence="6">
    <location>
        <begin position="275"/>
        <end position="298"/>
    </location>
</feature>
<comment type="similarity">
    <text evidence="2">Belongs to the multi antimicrobial extrusion (MATE) (TC 2.A.66.1) family.</text>
</comment>
<evidence type="ECO:0000313" key="8">
    <source>
        <dbReference type="Proteomes" id="UP001342418"/>
    </source>
</evidence>
<keyword evidence="3 6" id="KW-0812">Transmembrane</keyword>
<accession>A0ABY5MJU5</accession>
<feature type="transmembrane region" description="Helical" evidence="6">
    <location>
        <begin position="243"/>
        <end position="263"/>
    </location>
</feature>
<feature type="transmembrane region" description="Helical" evidence="6">
    <location>
        <begin position="175"/>
        <end position="194"/>
    </location>
</feature>
<evidence type="ECO:0000256" key="2">
    <source>
        <dbReference type="ARBA" id="ARBA00010199"/>
    </source>
</evidence>
<organism evidence="7 8">
    <name type="scientific">Nitratireductor thuwali</name>
    <dbReference type="NCBI Taxonomy" id="2267699"/>
    <lineage>
        <taxon>Bacteria</taxon>
        <taxon>Pseudomonadati</taxon>
        <taxon>Pseudomonadota</taxon>
        <taxon>Alphaproteobacteria</taxon>
        <taxon>Hyphomicrobiales</taxon>
        <taxon>Phyllobacteriaceae</taxon>
        <taxon>Nitratireductor</taxon>
    </lineage>
</organism>
<keyword evidence="4 6" id="KW-1133">Transmembrane helix</keyword>
<dbReference type="Proteomes" id="UP001342418">
    <property type="component" value="Chromosome"/>
</dbReference>
<feature type="transmembrane region" description="Helical" evidence="6">
    <location>
        <begin position="394"/>
        <end position="413"/>
    </location>
</feature>
<dbReference type="PANTHER" id="PTHR42893:SF46">
    <property type="entry name" value="PROTEIN DETOXIFICATION 44, CHLOROPLASTIC"/>
    <property type="match status" value="1"/>
</dbReference>
<dbReference type="CDD" id="cd13136">
    <property type="entry name" value="MATE_DinF_like"/>
    <property type="match status" value="1"/>
</dbReference>
<evidence type="ECO:0000256" key="5">
    <source>
        <dbReference type="ARBA" id="ARBA00023136"/>
    </source>
</evidence>
<evidence type="ECO:0000313" key="7">
    <source>
        <dbReference type="EMBL" id="UUP18082.1"/>
    </source>
</evidence>
<protein>
    <submittedName>
        <fullName evidence="7">DNA-damage-inducible protein F</fullName>
    </submittedName>
</protein>
<feature type="transmembrane region" description="Helical" evidence="6">
    <location>
        <begin position="139"/>
        <end position="163"/>
    </location>
</feature>
<feature type="transmembrane region" description="Helical" evidence="6">
    <location>
        <begin position="419"/>
        <end position="439"/>
    </location>
</feature>
<evidence type="ECO:0000256" key="1">
    <source>
        <dbReference type="ARBA" id="ARBA00004141"/>
    </source>
</evidence>
<sequence length="446" mass="47243">MDHAAKEHIQPPFEVTNRRVLTIAVPMTLAYLTTPLLGLVDTAVVGQLGDAAMLGGLAAGAIVFDVVFNTFNSLRSGTTALVAQAFGRGGAREEQAVLLRSLALAVGLGIAIILMGPLISAAGVWFIDPQAGVAEAMRTYIAIRILAAPLTLMNYAILGYVLGRGEGATGLLLQILLNGANIALSLYFGLALGWGLEGVAWGTVGGELLAVLGGGAVLLHRFAGQPRPRRAHVFDIDAMLRMIALNGDIMIRSFTLLAAYALFTRQGAQLGTVTLAANAVLMNFFFIAGYFLDGFATAAEQLVGRAVGARHLPAFRRTVFLSTLWGLVLALGGTAVFYFFGEALIALITTAPDVRAVALQYLPWAALITVSGVLAFQMDGVFIGATWSRDMRNMMLLSLAVCVVALLVLGAAYGNHGLWASMHIWLIVRGTSLLAVLPYRARQTFV</sequence>
<keyword evidence="5 6" id="KW-0472">Membrane</keyword>
<dbReference type="RefSeq" id="WP_422392393.1">
    <property type="nucleotide sequence ID" value="NZ_CP030941.1"/>
</dbReference>
<gene>
    <name evidence="7" type="primary">dinF_1</name>
    <name evidence="7" type="ORF">NTH_02562</name>
</gene>
<feature type="transmembrane region" description="Helical" evidence="6">
    <location>
        <begin position="52"/>
        <end position="71"/>
    </location>
</feature>
<evidence type="ECO:0000256" key="4">
    <source>
        <dbReference type="ARBA" id="ARBA00022989"/>
    </source>
</evidence>
<evidence type="ECO:0000256" key="6">
    <source>
        <dbReference type="SAM" id="Phobius"/>
    </source>
</evidence>
<dbReference type="PANTHER" id="PTHR42893">
    <property type="entry name" value="PROTEIN DETOXIFICATION 44, CHLOROPLASTIC-RELATED"/>
    <property type="match status" value="1"/>
</dbReference>
<reference evidence="7 8" key="1">
    <citation type="submission" date="2018-07" db="EMBL/GenBank/DDBJ databases">
        <title>Genome sequence of Nitratireductor thuwali#1536.</title>
        <authorList>
            <person name="Michoud G."/>
            <person name="Merlino G."/>
            <person name="Sefrji F.O."/>
            <person name="Daffonchio D."/>
        </authorList>
    </citation>
    <scope>NUCLEOTIDE SEQUENCE [LARGE SCALE GENOMIC DNA]</scope>
    <source>
        <strain evidence="8">Nit1536</strain>
    </source>
</reference>
<feature type="transmembrane region" description="Helical" evidence="6">
    <location>
        <begin position="20"/>
        <end position="40"/>
    </location>
</feature>
<name>A0ABY5MJU5_9HYPH</name>